<proteinExistence type="inferred from homology"/>
<dbReference type="Pfam" id="PF04610">
    <property type="entry name" value="TrbL"/>
    <property type="match status" value="1"/>
</dbReference>
<evidence type="ECO:0000256" key="2">
    <source>
        <dbReference type="ARBA" id="ARBA00007802"/>
    </source>
</evidence>
<dbReference type="PROSITE" id="PS51257">
    <property type="entry name" value="PROKAR_LIPOPROTEIN"/>
    <property type="match status" value="1"/>
</dbReference>
<feature type="region of interest" description="Disordered" evidence="7">
    <location>
        <begin position="3298"/>
        <end position="3323"/>
    </location>
</feature>
<feature type="transmembrane region" description="Helical" evidence="8">
    <location>
        <begin position="2865"/>
        <end position="2886"/>
    </location>
</feature>
<dbReference type="Proteomes" id="UP000321934">
    <property type="component" value="Chromosome"/>
</dbReference>
<dbReference type="RefSeq" id="WP_146820138.1">
    <property type="nucleotide sequence ID" value="NZ_CP029077.1"/>
</dbReference>
<evidence type="ECO:0000256" key="1">
    <source>
        <dbReference type="ARBA" id="ARBA00004651"/>
    </source>
</evidence>
<organism evidence="10 11">
    <name type="scientific">Candidatus Deianiraea vastatrix</name>
    <dbReference type="NCBI Taxonomy" id="2163644"/>
    <lineage>
        <taxon>Bacteria</taxon>
        <taxon>Pseudomonadati</taxon>
        <taxon>Pseudomonadota</taxon>
        <taxon>Alphaproteobacteria</taxon>
        <taxon>Rickettsiales</taxon>
        <taxon>Candidatus Deianiraeaceae</taxon>
        <taxon>Candidatus Deianiraea</taxon>
    </lineage>
</organism>
<evidence type="ECO:0000313" key="10">
    <source>
        <dbReference type="EMBL" id="QED22825.1"/>
    </source>
</evidence>
<evidence type="ECO:0000256" key="8">
    <source>
        <dbReference type="SAM" id="Phobius"/>
    </source>
</evidence>
<sequence length="3323" mass="367156">MFKAFCNISGRRLLLLFLCLILLSSCGSNDECIPADDFGSYVYSQKQIIPAFPPSYLVTSDSLVAQGMQAANNPTGAANNSAGSTSYSDLSIPSVIAGTTENMAYLGAWTEVKPKSSDKDENAVDFVIPSGTSISAKVDGFVELASKYESMVSRVTPEVIRSGVDTIKSTKTLFEPGSMVSIFLSGDIKTNDGYKIDPKEMTVFHIEQKSTDASALAYSDPGNWVCNVGSTSSYSSNIQNGDSPVCDFVSGEGCDPIYTSDRIKDENYMIFGSGYVEYKDASGNLVRGERQAGKNVNYEMYDTNSGFAICTSDKNSKIPQTRANGMEYIGWSDADYPDANINAFSGTYFNTTCESAASTYQMADKGAKYGGLLKYSVVQNFQRSDWNGRNFVVDNVDRDTKSYSVYTYDRYDLKGAKKSMPDGYLEICNHPPIKTQYPKQIFLFKSLSNDPLAHHGFNVRRFGIEQNLRKGIWKTYLSNCGETPYHLSEGTALNAASAFYSDPYQAYYLMLKGDNDTLQCQNEPKIQDLDGWKEGDPIKYQPCSTANGTPDGVGGVTTGCSTGAYKSSCSGSVQTYMAEFSGDACWGDWVLGVKNYSIWGFKPNDLELMDVNKMRDGEYVFSDFIDGDYELNYRYGNNLESKSYNKDTILTGDISPSCKVYAGNNVNKYALVYMDNGSGWSVLPVSFGKDESVSFGTTRGDTPKDEFMYDHEIQLRTDSYQTKKYFSVSDNRLYQRNWDFYGLIDSKQNPTGFSAEKTKYDNVVKNKISQYGWCFERAPCIAPSNRCEAYAAKWDGQWYNLDGNDPSAFESANYILNRTNDKLYYGEDDVKCVSKSGKNPFSEFTPNIYKAITAPKPRNKEGTSYDDTFVRPEFLIKDYINNSCGFSPSPVSSTRKAIYCNARAKWRPYQKRNLSYQGEAFCGVGGDGTSTTYNVAQGYFNGPGDDNPSVSSHNLYCHPDKTRQCGIAMGFRVFQGEIHRCLNNGKGYTTKCNVSRYSNVNDCQVSRDISLGVCTRKVSVSTKSGTIAASYMMSYSSDDVAAANGKKVGQASYKNLMQKQVYNIYNTSSDIYNAGGSTVNRELVDFDNCGLCLIDKNAIANGLVQAANIDKKNSNRQSCQDNFITSYTTNDRSVIYSQDQNADLAKTQFDSYNPDPSNVNSKTTPINGDTYLVSYSFQPISKIAVCEDSLSNIDNYYNDDGVTKETEDTGVVRSMNSFSAAISSTATGVASKKHYSGRLGQMDTSITIPSDFGKSRISMYMAGAKGLSSTDATSGFNNIRPNSYVVAILNSSTPAKFGKFLYFYIQPIGSDGKVDPNYHPKVVFPTKQSFEDAILKKDGRIISFYENSDMSGNASFMSKYPGKVWAIIFDRPKDSSGVKTDHDGSYINFDVPESISPMSSSYEKMAVSADGSNVRSNNSGSYQVLLKVPTGGSKASLLGTLIGFGSSVQEGILDMIFNQFIGKPKPGTEKCKTYVDLTTVGFSTKQAKAKVAVTNIDSGATGASEICSGSTNYSMSFKTEPSASASGGGSSGAVAPSLQAFTSYSGRACVVKNTITLPANAPCAPLMTAASPIVYSYGNEDDPDPQKQGVFSGMKLEEKLAFHRSTILTYCGADKLKEVDEKAKSSTSSYVEYKTASNACYKTPSVKINDGEMFFGKIPADNMIVGGNAVQYFYKNIPNDPTLVLSNVSIIPSSKFSNTTCFDFGLANYERQMDGNDRCLDADCRNGYSPAKTAECAVVPGWGYYYKKLDNGIQPALSIGTYTLKDDDRRLIWLSSIGLCDYNNFGPNCAYKMQSRKSLWTSPREISKWLNRVNAAYIFNNDESGYGPANGQQDYSDCIEEIVYPDNWVSTWDESIPTTVSVEGFVDKIKIQNNGKFLQKTILEDVPCNGWLCRDQIDMSPNQYGVGVSSSENTEYFAIKGSMPMKNRDIFIRHCEKKCSYFFNQKASRPNLVAFQFNDDEFSYLMKSKKSIPIKSTTDIMFDVYRSREATNFSECAMTTDEFKMYTMQDVMPYNLSKKPDQTTMSLGACFMDPYAVNYDDYASKTLINLDDNSSSDKISINYTLSYVLDTSKDPNATCKDIFNLGNATISTIEMPNGAPAYDWPLPQRYGDCVVGATSGKKTCNIYGVVGGLKDAAALKNCAMQPITNTACWKKIAYPDGVFRTVDNLDASTNNGDFIKGLTMMDAGTWPVSYSAVDWSIPIPKKLYVCNRDPSKNLWGEIDCESFTMKDLIPDHKKIKSCLLKKDFTDDSCWMRGKLINLKSLDDKRVKDGLTSMLPLFEKSFGATSNTGGVYDQNIDCFVKWFANSTADSKYILVDLGLSCPIVDADKAALQKDGKFAEVKTYYMYYAYLDTYTVTAQELSVSGNSFEKSVLKYDNDALKYWTTVPDEFSDSRMGINPLWCENGLCNGIDKTGYIQAVQDRLFKKTEVQQNIDQQINSASGGGASSISVNVTKNNMPKKYGNCGAATANMKQCTVFSINGSAAINFQSQLKCVYLPLGSTVSQDNQTFQCWVADKNYDGTNSTKYVFAPMYNNEDYSNGAFLYAPAPAKEIKNCVQNGSDGSVICTMVDRTFNYDANTTAVTIKEEKVNQIKIPGEYSYLAIQGEVKNSAVTRLEYSDVTNCQSVKSDINQSDCQTIRSNNYAYLCTIGQYSVPATADEYSAKKVSHYVCDVTVPCEVGQYVGGESKHASVSKLTVSAVTPIAAADTSNNVAYLPKKTVCSQPERDYTTGMIYRVFNSITHSAAYQAAYYMALMLFVVFVAMNVMTGKIEVNWKVFSEQTFKIAYVFSVTSPGGWNLVQYILAKFVDFITSGMMSLVAIGFNLGNEDSLYPILAMMNNILEIFSNSVFWFKVLAIFPTPPFPTGFFIGIPVMIGLVKVFLILLKGVIHYISSVITFALYVAITPLVMPFRLFDKTKKYHDSWLKNVIRGPFDMLFALVGVSIVCMVMHYILLFFIGQTVCWKLFGIDVGAIVKSITGLDITLFIPLFGFWAIESANKYASLLMSMHQGDVSLSDMMNSSGGGNFGMPTIITAFIIFAFVAFCEKILDILNDFAGAMGGADTKDMFKSITEKLDVPNVNPVQVMETSIDKAGDALTAKTQQWRGTSEAEAKEAMEKYKNSDNYKRKAENVEAKEREKESQNAVQNTSKALEEARKQLGPNATREAINNRANDINANRAQNNMKNSLADALSAREMEKAGMNAPRDKDEQKGALNTLRGGLANALNGGDENTRWGRFRNRLSKAIGTDKHNHLNKMRNFIRNSSVDNMRNVTDEQLNSLGIDESKRAKAREFLRKTADSVGNAGNEARRQFNNINNNNNNNR</sequence>
<evidence type="ECO:0000256" key="6">
    <source>
        <dbReference type="ARBA" id="ARBA00023136"/>
    </source>
</evidence>
<keyword evidence="6 8" id="KW-0472">Membrane</keyword>
<feature type="transmembrane region" description="Helical" evidence="8">
    <location>
        <begin position="3027"/>
        <end position="3044"/>
    </location>
</feature>
<keyword evidence="11" id="KW-1185">Reference proteome</keyword>
<feature type="transmembrane region" description="Helical" evidence="8">
    <location>
        <begin position="2971"/>
        <end position="2995"/>
    </location>
</feature>
<feature type="transmembrane region" description="Helical" evidence="8">
    <location>
        <begin position="2936"/>
        <end position="2959"/>
    </location>
</feature>
<dbReference type="InterPro" id="IPR007688">
    <property type="entry name" value="Conjugal_tfr_TrbL/VirB6"/>
</dbReference>
<feature type="chain" id="PRO_5022673738" evidence="9">
    <location>
        <begin position="31"/>
        <end position="3323"/>
    </location>
</feature>
<protein>
    <submittedName>
        <fullName evidence="10">TrbL/VirB6-like type IV secretion protein</fullName>
    </submittedName>
</protein>
<keyword evidence="3 8" id="KW-0812">Transmembrane</keyword>
<evidence type="ECO:0000256" key="4">
    <source>
        <dbReference type="ARBA" id="ARBA00022729"/>
    </source>
</evidence>
<feature type="signal peptide" evidence="9">
    <location>
        <begin position="1"/>
        <end position="30"/>
    </location>
</feature>
<reference evidence="10 11" key="1">
    <citation type="journal article" date="2019" name="ISME J.">
        <title>Deianiraea, an extracellular bacterium associated with the ciliate Paramecium, suggests an alternative scenario for the evolution of Rickettsiales.</title>
        <authorList>
            <person name="Castelli M."/>
            <person name="Sabaneyeva E."/>
            <person name="Lanzoni O."/>
            <person name="Lebedeva N."/>
            <person name="Floriano A.M."/>
            <person name="Gaiarsa S."/>
            <person name="Benken K."/>
            <person name="Modeo L."/>
            <person name="Bandi C."/>
            <person name="Potekhin A."/>
            <person name="Sassera D."/>
            <person name="Petroni G."/>
        </authorList>
    </citation>
    <scope>NUCLEOTIDE SEQUENCE [LARGE SCALE GENOMIC DNA]</scope>
    <source>
        <strain evidence="10">CyL4-1</strain>
    </source>
</reference>
<feature type="compositionally biased region" description="Low complexity" evidence="7">
    <location>
        <begin position="3313"/>
        <end position="3323"/>
    </location>
</feature>
<dbReference type="EMBL" id="CP029077">
    <property type="protein sequence ID" value="QED22825.1"/>
    <property type="molecule type" value="Genomic_DNA"/>
</dbReference>
<evidence type="ECO:0000256" key="3">
    <source>
        <dbReference type="ARBA" id="ARBA00022692"/>
    </source>
</evidence>
<name>A0A5B8XD49_9RICK</name>
<evidence type="ECO:0000256" key="9">
    <source>
        <dbReference type="SAM" id="SignalP"/>
    </source>
</evidence>
<comment type="subcellular location">
    <subcellularLocation>
        <location evidence="1">Cell membrane</location>
        <topology evidence="1">Multi-pass membrane protein</topology>
    </subcellularLocation>
</comment>
<gene>
    <name evidence="10" type="ORF">Deia_00011</name>
</gene>
<feature type="transmembrane region" description="Helical" evidence="8">
    <location>
        <begin position="2892"/>
        <end position="2915"/>
    </location>
</feature>
<feature type="transmembrane region" description="Helical" evidence="8">
    <location>
        <begin position="2750"/>
        <end position="2768"/>
    </location>
</feature>
<evidence type="ECO:0000256" key="7">
    <source>
        <dbReference type="SAM" id="MobiDB-lite"/>
    </source>
</evidence>
<keyword evidence="4 9" id="KW-0732">Signal</keyword>
<dbReference type="GO" id="GO:0030255">
    <property type="term" value="P:protein secretion by the type IV secretion system"/>
    <property type="evidence" value="ECO:0007669"/>
    <property type="project" value="InterPro"/>
</dbReference>
<dbReference type="OrthoDB" id="7160583at2"/>
<dbReference type="GO" id="GO:0005886">
    <property type="term" value="C:plasma membrane"/>
    <property type="evidence" value="ECO:0007669"/>
    <property type="project" value="UniProtKB-SubCell"/>
</dbReference>
<feature type="region of interest" description="Disordered" evidence="7">
    <location>
        <begin position="3116"/>
        <end position="3150"/>
    </location>
</feature>
<feature type="compositionally biased region" description="Basic and acidic residues" evidence="7">
    <location>
        <begin position="3116"/>
        <end position="3141"/>
    </location>
</feature>
<evidence type="ECO:0000313" key="11">
    <source>
        <dbReference type="Proteomes" id="UP000321934"/>
    </source>
</evidence>
<accession>A0A5B8XD49</accession>
<keyword evidence="5 8" id="KW-1133">Transmembrane helix</keyword>
<comment type="similarity">
    <text evidence="2">Belongs to the TrbL/VirB6 family.</text>
</comment>
<evidence type="ECO:0000256" key="5">
    <source>
        <dbReference type="ARBA" id="ARBA00022989"/>
    </source>
</evidence>